<name>A0A087E6Z8_9BIFI</name>
<reference evidence="8 9" key="1">
    <citation type="submission" date="2014-03" db="EMBL/GenBank/DDBJ databases">
        <title>Genomics of Bifidobacteria.</title>
        <authorList>
            <person name="Ventura M."/>
            <person name="Milani C."/>
            <person name="Lugli G.A."/>
        </authorList>
    </citation>
    <scope>NUCLEOTIDE SEQUENCE [LARGE SCALE GENOMIC DNA]</scope>
    <source>
        <strain evidence="8 9">LMG 11597</strain>
    </source>
</reference>
<dbReference type="Proteomes" id="UP000029055">
    <property type="component" value="Unassembled WGS sequence"/>
</dbReference>
<organism evidence="8 9">
    <name type="scientific">Bifidobacterium subtile</name>
    <dbReference type="NCBI Taxonomy" id="77635"/>
    <lineage>
        <taxon>Bacteria</taxon>
        <taxon>Bacillati</taxon>
        <taxon>Actinomycetota</taxon>
        <taxon>Actinomycetes</taxon>
        <taxon>Bifidobacteriales</taxon>
        <taxon>Bifidobacteriaceae</taxon>
        <taxon>Bifidobacterium</taxon>
    </lineage>
</organism>
<evidence type="ECO:0000256" key="4">
    <source>
        <dbReference type="ARBA" id="ARBA00022741"/>
    </source>
</evidence>
<dbReference type="InterPro" id="IPR017871">
    <property type="entry name" value="ABC_transporter-like_CS"/>
</dbReference>
<keyword evidence="3" id="KW-1003">Cell membrane</keyword>
<dbReference type="InterPro" id="IPR027417">
    <property type="entry name" value="P-loop_NTPase"/>
</dbReference>
<evidence type="ECO:0000259" key="7">
    <source>
        <dbReference type="PROSITE" id="PS50893"/>
    </source>
</evidence>
<dbReference type="PANTHER" id="PTHR43166:SF35">
    <property type="entry name" value="L-CYSTINE IMPORT ATP-BINDING PROTEIN TCYN"/>
    <property type="match status" value="1"/>
</dbReference>
<dbReference type="GO" id="GO:0015424">
    <property type="term" value="F:ABC-type amino acid transporter activity"/>
    <property type="evidence" value="ECO:0007669"/>
    <property type="project" value="InterPro"/>
</dbReference>
<dbReference type="PANTHER" id="PTHR43166">
    <property type="entry name" value="AMINO ACID IMPORT ATP-BINDING PROTEIN"/>
    <property type="match status" value="1"/>
</dbReference>
<dbReference type="GO" id="GO:0005886">
    <property type="term" value="C:plasma membrane"/>
    <property type="evidence" value="ECO:0007669"/>
    <property type="project" value="UniProtKB-SubCell"/>
</dbReference>
<dbReference type="AlphaFoldDB" id="A0A087E6Z8"/>
<dbReference type="PROSITE" id="PS00211">
    <property type="entry name" value="ABC_TRANSPORTER_1"/>
    <property type="match status" value="1"/>
</dbReference>
<keyword evidence="8" id="KW-0378">Hydrolase</keyword>
<protein>
    <submittedName>
        <fullName evidence="8">Glutamine transport ATP-binding protein GlnQ</fullName>
        <ecNumber evidence="8">3.6.3.28</ecNumber>
    </submittedName>
</protein>
<dbReference type="GO" id="GO:0005524">
    <property type="term" value="F:ATP binding"/>
    <property type="evidence" value="ECO:0007669"/>
    <property type="project" value="UniProtKB-KW"/>
</dbReference>
<dbReference type="STRING" id="77635.BISU_0018"/>
<dbReference type="EMBL" id="JGZR01000006">
    <property type="protein sequence ID" value="KFJ03549.1"/>
    <property type="molecule type" value="Genomic_DNA"/>
</dbReference>
<dbReference type="SUPFAM" id="SSF52540">
    <property type="entry name" value="P-loop containing nucleoside triphosphate hydrolases"/>
    <property type="match status" value="1"/>
</dbReference>
<accession>A0A087E6Z8</accession>
<feature type="domain" description="ABC transporter" evidence="7">
    <location>
        <begin position="22"/>
        <end position="284"/>
    </location>
</feature>
<dbReference type="InterPro" id="IPR003593">
    <property type="entry name" value="AAA+_ATPase"/>
</dbReference>
<dbReference type="Gene3D" id="3.40.50.300">
    <property type="entry name" value="P-loop containing nucleotide triphosphate hydrolases"/>
    <property type="match status" value="1"/>
</dbReference>
<dbReference type="PIRSF" id="PIRSF039085">
    <property type="entry name" value="ABC_ATPase_HisP"/>
    <property type="match status" value="1"/>
</dbReference>
<evidence type="ECO:0000256" key="5">
    <source>
        <dbReference type="ARBA" id="ARBA00022840"/>
    </source>
</evidence>
<keyword evidence="4" id="KW-0547">Nucleotide-binding</keyword>
<evidence type="ECO:0000256" key="2">
    <source>
        <dbReference type="ARBA" id="ARBA00022448"/>
    </source>
</evidence>
<evidence type="ECO:0000256" key="6">
    <source>
        <dbReference type="ARBA" id="ARBA00023136"/>
    </source>
</evidence>
<keyword evidence="6" id="KW-0472">Membrane</keyword>
<dbReference type="InterPro" id="IPR050086">
    <property type="entry name" value="MetN_ABC_transporter-like"/>
</dbReference>
<dbReference type="Pfam" id="PF00005">
    <property type="entry name" value="ABC_tran"/>
    <property type="match status" value="1"/>
</dbReference>
<keyword evidence="2" id="KW-0813">Transport</keyword>
<gene>
    <name evidence="8" type="ORF">BISU_0018</name>
</gene>
<proteinExistence type="predicted"/>
<dbReference type="InterPro" id="IPR003439">
    <property type="entry name" value="ABC_transporter-like_ATP-bd"/>
</dbReference>
<comment type="caution">
    <text evidence="8">The sequence shown here is derived from an EMBL/GenBank/DDBJ whole genome shotgun (WGS) entry which is preliminary data.</text>
</comment>
<dbReference type="GO" id="GO:0016887">
    <property type="term" value="F:ATP hydrolysis activity"/>
    <property type="evidence" value="ECO:0007669"/>
    <property type="project" value="InterPro"/>
</dbReference>
<evidence type="ECO:0000256" key="3">
    <source>
        <dbReference type="ARBA" id="ARBA00022475"/>
    </source>
</evidence>
<keyword evidence="5 8" id="KW-0067">ATP-binding</keyword>
<dbReference type="eggNOG" id="COG1126">
    <property type="taxonomic scope" value="Bacteria"/>
</dbReference>
<dbReference type="InterPro" id="IPR030679">
    <property type="entry name" value="ABC_ATPase_HisP-typ"/>
</dbReference>
<dbReference type="EC" id="3.6.3.28" evidence="8"/>
<dbReference type="SMART" id="SM00382">
    <property type="entry name" value="AAA"/>
    <property type="match status" value="1"/>
</dbReference>
<evidence type="ECO:0000313" key="8">
    <source>
        <dbReference type="EMBL" id="KFJ03549.1"/>
    </source>
</evidence>
<dbReference type="PROSITE" id="PS50893">
    <property type="entry name" value="ABC_TRANSPORTER_2"/>
    <property type="match status" value="1"/>
</dbReference>
<keyword evidence="9" id="KW-1185">Reference proteome</keyword>
<evidence type="ECO:0000256" key="1">
    <source>
        <dbReference type="ARBA" id="ARBA00004202"/>
    </source>
</evidence>
<evidence type="ECO:0000313" key="9">
    <source>
        <dbReference type="Proteomes" id="UP000029055"/>
    </source>
</evidence>
<sequence length="287" mass="31759">MSPNDSIDMTDNPDKTDKPFIIECKDVRKSFMIPLEHPTFGQRLHRERRPKEVLKGIDVAVREGEVFALLGSSGSGKSTLLRCINHLEIPDSGEIVVNGREMGMQSINGVNMPAKTSELASQRSEIAMVFQHFNLFANKNVIGNVMMPLRDIRGLGRDEAHEVAVASLDKVGIAEELFNMYPDRLSGGQQQRVAIARALAMKPHAILFDEPTSALDPELVGEVLQVIRRIADEGTTMMIVTHEMAFARGIADQIIVMDDGRIVEQGPAQSVFDNPQSDKMKALLKEI</sequence>
<comment type="subcellular location">
    <subcellularLocation>
        <location evidence="1">Cell membrane</location>
        <topology evidence="1">Peripheral membrane protein</topology>
    </subcellularLocation>
</comment>